<dbReference type="EMBL" id="CAMGYJ010000003">
    <property type="protein sequence ID" value="CAI0396785.1"/>
    <property type="molecule type" value="Genomic_DNA"/>
</dbReference>
<evidence type="ECO:0000256" key="1">
    <source>
        <dbReference type="SAM" id="MobiDB-lite"/>
    </source>
</evidence>
<feature type="non-terminal residue" evidence="2">
    <location>
        <position position="1"/>
    </location>
</feature>
<gene>
    <name evidence="2" type="ORF">LITE_LOCUS9276</name>
</gene>
<sequence>GREKPSPAPSNCIVSEVFRIFGCGLRFPLAPTNQTNQPLRGNKKEPEDRSTG</sequence>
<evidence type="ECO:0000313" key="3">
    <source>
        <dbReference type="Proteomes" id="UP001154282"/>
    </source>
</evidence>
<protein>
    <submittedName>
        <fullName evidence="2">Uncharacterized protein</fullName>
    </submittedName>
</protein>
<keyword evidence="3" id="KW-1185">Reference proteome</keyword>
<feature type="compositionally biased region" description="Basic and acidic residues" evidence="1">
    <location>
        <begin position="42"/>
        <end position="52"/>
    </location>
</feature>
<feature type="region of interest" description="Disordered" evidence="1">
    <location>
        <begin position="29"/>
        <end position="52"/>
    </location>
</feature>
<organism evidence="2 3">
    <name type="scientific">Linum tenue</name>
    <dbReference type="NCBI Taxonomy" id="586396"/>
    <lineage>
        <taxon>Eukaryota</taxon>
        <taxon>Viridiplantae</taxon>
        <taxon>Streptophyta</taxon>
        <taxon>Embryophyta</taxon>
        <taxon>Tracheophyta</taxon>
        <taxon>Spermatophyta</taxon>
        <taxon>Magnoliopsida</taxon>
        <taxon>eudicotyledons</taxon>
        <taxon>Gunneridae</taxon>
        <taxon>Pentapetalae</taxon>
        <taxon>rosids</taxon>
        <taxon>fabids</taxon>
        <taxon>Malpighiales</taxon>
        <taxon>Linaceae</taxon>
        <taxon>Linum</taxon>
    </lineage>
</organism>
<evidence type="ECO:0000313" key="2">
    <source>
        <dbReference type="EMBL" id="CAI0396785.1"/>
    </source>
</evidence>
<proteinExistence type="predicted"/>
<dbReference type="Proteomes" id="UP001154282">
    <property type="component" value="Unassembled WGS sequence"/>
</dbReference>
<accession>A0AAV0IKD3</accession>
<name>A0AAV0IKD3_9ROSI</name>
<reference evidence="2" key="1">
    <citation type="submission" date="2022-08" db="EMBL/GenBank/DDBJ databases">
        <authorList>
            <person name="Gutierrez-Valencia J."/>
        </authorList>
    </citation>
    <scope>NUCLEOTIDE SEQUENCE</scope>
</reference>
<dbReference type="AlphaFoldDB" id="A0AAV0IKD3"/>
<comment type="caution">
    <text evidence="2">The sequence shown here is derived from an EMBL/GenBank/DDBJ whole genome shotgun (WGS) entry which is preliminary data.</text>
</comment>